<keyword evidence="2" id="KW-1185">Reference proteome</keyword>
<name>A0A1M5IFQ2_9FLAO</name>
<organism evidence="1 2">
    <name type="scientific">Flavobacterium fluvii</name>
    <dbReference type="NCBI Taxonomy" id="468056"/>
    <lineage>
        <taxon>Bacteria</taxon>
        <taxon>Pseudomonadati</taxon>
        <taxon>Bacteroidota</taxon>
        <taxon>Flavobacteriia</taxon>
        <taxon>Flavobacteriales</taxon>
        <taxon>Flavobacteriaceae</taxon>
        <taxon>Flavobacterium</taxon>
    </lineage>
</organism>
<dbReference type="Proteomes" id="UP000184516">
    <property type="component" value="Unassembled WGS sequence"/>
</dbReference>
<dbReference type="EMBL" id="FQWB01000003">
    <property type="protein sequence ID" value="SHG26633.1"/>
    <property type="molecule type" value="Genomic_DNA"/>
</dbReference>
<dbReference type="AlphaFoldDB" id="A0A1M5IFQ2"/>
<gene>
    <name evidence="1" type="ORF">SAMN05443549_10351</name>
</gene>
<evidence type="ECO:0000313" key="2">
    <source>
        <dbReference type="Proteomes" id="UP000184516"/>
    </source>
</evidence>
<reference evidence="2" key="1">
    <citation type="submission" date="2016-11" db="EMBL/GenBank/DDBJ databases">
        <authorList>
            <person name="Varghese N."/>
            <person name="Submissions S."/>
        </authorList>
    </citation>
    <scope>NUCLEOTIDE SEQUENCE [LARGE SCALE GENOMIC DNA]</scope>
    <source>
        <strain evidence="2">DSM 19978</strain>
    </source>
</reference>
<evidence type="ECO:0000313" key="1">
    <source>
        <dbReference type="EMBL" id="SHG26633.1"/>
    </source>
</evidence>
<protein>
    <submittedName>
        <fullName evidence="1">Uncharacterized protein</fullName>
    </submittedName>
</protein>
<sequence length="29" mass="3546">MIIIRFYPDAIPELCPQYIKPNYFKNDDK</sequence>
<proteinExistence type="predicted"/>
<accession>A0A1M5IFQ2</accession>